<feature type="domain" description="Metalloprotease TldD/E N-terminal" evidence="7">
    <location>
        <begin position="33"/>
        <end position="97"/>
    </location>
</feature>
<gene>
    <name evidence="10" type="ORF">C0630_07280</name>
</gene>
<proteinExistence type="inferred from homology"/>
<comment type="caution">
    <text evidence="10">The sequence shown here is derived from an EMBL/GenBank/DDBJ whole genome shotgun (WGS) entry which is preliminary data.</text>
</comment>
<dbReference type="Pfam" id="PF19289">
    <property type="entry name" value="PmbA_TldD_3rd"/>
    <property type="match status" value="1"/>
</dbReference>
<feature type="domain" description="Metalloprotease TldD/E central" evidence="9">
    <location>
        <begin position="124"/>
        <end position="231"/>
    </location>
</feature>
<dbReference type="NCBIfam" id="NF008268">
    <property type="entry name" value="PRK11040.1"/>
    <property type="match status" value="1"/>
</dbReference>
<dbReference type="SUPFAM" id="SSF111283">
    <property type="entry name" value="Putative modulator of DNA gyrase, PmbA/TldD"/>
    <property type="match status" value="1"/>
</dbReference>
<name>A0A2N6CY06_9GAMM</name>
<evidence type="ECO:0000259" key="8">
    <source>
        <dbReference type="Pfam" id="PF19289"/>
    </source>
</evidence>
<dbReference type="PANTHER" id="PTHR43421:SF1">
    <property type="entry name" value="METALLOPROTEASE PMBA"/>
    <property type="match status" value="1"/>
</dbReference>
<reference evidence="10 11" key="1">
    <citation type="submission" date="2017-11" db="EMBL/GenBank/DDBJ databases">
        <title>Genome-resolved metagenomics identifies genetic mobility, metabolic interactions, and unexpected diversity in perchlorate-reducing communities.</title>
        <authorList>
            <person name="Barnum T.P."/>
            <person name="Figueroa I.A."/>
            <person name="Carlstrom C.I."/>
            <person name="Lucas L.N."/>
            <person name="Engelbrektson A.L."/>
            <person name="Coates J.D."/>
        </authorList>
    </citation>
    <scope>NUCLEOTIDE SEQUENCE [LARGE SCALE GENOMIC DNA]</scope>
    <source>
        <strain evidence="10">BM301</strain>
    </source>
</reference>
<evidence type="ECO:0000256" key="1">
    <source>
        <dbReference type="ARBA" id="ARBA00004496"/>
    </source>
</evidence>
<dbReference type="FunFam" id="3.30.2290.10:FF:000002">
    <property type="entry name" value="Metalloprotease PmbA homolog"/>
    <property type="match status" value="1"/>
</dbReference>
<dbReference type="InterPro" id="IPR002510">
    <property type="entry name" value="Metalloprtase-TldD/E_N"/>
</dbReference>
<dbReference type="Pfam" id="PF01523">
    <property type="entry name" value="PmbA_TldD_1st"/>
    <property type="match status" value="1"/>
</dbReference>
<dbReference type="InterPro" id="IPR045569">
    <property type="entry name" value="Metalloprtase-TldD/E_C"/>
</dbReference>
<evidence type="ECO:0000259" key="7">
    <source>
        <dbReference type="Pfam" id="PF01523"/>
    </source>
</evidence>
<evidence type="ECO:0000256" key="2">
    <source>
        <dbReference type="ARBA" id="ARBA00005836"/>
    </source>
</evidence>
<dbReference type="Pfam" id="PF19290">
    <property type="entry name" value="PmbA_TldD_2nd"/>
    <property type="match status" value="1"/>
</dbReference>
<protein>
    <submittedName>
        <fullName evidence="10">Metalloprotease PmbA</fullName>
    </submittedName>
</protein>
<accession>A0A2N6CY06</accession>
<dbReference type="GO" id="GO:0008237">
    <property type="term" value="F:metallopeptidase activity"/>
    <property type="evidence" value="ECO:0007669"/>
    <property type="project" value="UniProtKB-KW"/>
</dbReference>
<evidence type="ECO:0000259" key="9">
    <source>
        <dbReference type="Pfam" id="PF19290"/>
    </source>
</evidence>
<organism evidence="10 11">
    <name type="scientific">Sedimenticola selenatireducens</name>
    <dbReference type="NCBI Taxonomy" id="191960"/>
    <lineage>
        <taxon>Bacteria</taxon>
        <taxon>Pseudomonadati</taxon>
        <taxon>Pseudomonadota</taxon>
        <taxon>Gammaproteobacteria</taxon>
        <taxon>Chromatiales</taxon>
        <taxon>Sedimenticolaceae</taxon>
        <taxon>Sedimenticola</taxon>
    </lineage>
</organism>
<feature type="domain" description="Metalloprotease TldD/E C-terminal" evidence="8">
    <location>
        <begin position="239"/>
        <end position="446"/>
    </location>
</feature>
<keyword evidence="6 10" id="KW-0482">Metalloprotease</keyword>
<dbReference type="InterPro" id="IPR036059">
    <property type="entry name" value="TldD/PmbA_sf"/>
</dbReference>
<evidence type="ECO:0000313" key="10">
    <source>
        <dbReference type="EMBL" id="PLX62200.1"/>
    </source>
</evidence>
<dbReference type="Proteomes" id="UP000235015">
    <property type="component" value="Unassembled WGS sequence"/>
</dbReference>
<dbReference type="GO" id="GO:0006508">
    <property type="term" value="P:proteolysis"/>
    <property type="evidence" value="ECO:0007669"/>
    <property type="project" value="UniProtKB-KW"/>
</dbReference>
<dbReference type="InterPro" id="IPR045570">
    <property type="entry name" value="Metalloprtase-TldD/E_cen_dom"/>
</dbReference>
<evidence type="ECO:0000256" key="3">
    <source>
        <dbReference type="ARBA" id="ARBA00022490"/>
    </source>
</evidence>
<evidence type="ECO:0000313" key="11">
    <source>
        <dbReference type="Proteomes" id="UP000235015"/>
    </source>
</evidence>
<keyword evidence="5" id="KW-0378">Hydrolase</keyword>
<dbReference type="AlphaFoldDB" id="A0A2N6CY06"/>
<dbReference type="Gene3D" id="3.30.2290.10">
    <property type="entry name" value="PmbA/TldD superfamily"/>
    <property type="match status" value="1"/>
</dbReference>
<keyword evidence="3" id="KW-0963">Cytoplasm</keyword>
<sequence length="447" mass="48234">MSEQYQISARQAQLEQMVNDLLNEARQQGASAAEAAVSSDSGLAINVRKGEVETIEHTRDQGLGITVYFGQRKGTASTSDFKPEAIRDTVRAACNIARFTNDDPCSGLADADRMATDIPDLDLYHPWDITPETAIELGKRCESAALELDPRISNTEGASVNSHSGLHVYGNSHGFIGGYPSSRHSLSCSVIGQQNGSMQLDYWYTVSRDAKDLESEFDVGRKAGERTLARLGARKLSTRQAPVIFRADIAGSLLRSLISAISGSSLYRKASFLLDHLGEPIFPAHIQIQEQPRIPGGLGSASFDSEGVATYDKSIIQDGVLQTYLLGSYSARKLGLQSTANAGGVHNLSITPGEQDLDGLLREMGTGLLVTEMMGHGVNMVTGDYSRGAAGFWVEQGEIQFPVEEITIAGNLKQMFSQLLAVGNDEERRSSIRTGSLLIEQMTIAGE</sequence>
<keyword evidence="4 10" id="KW-0645">Protease</keyword>
<evidence type="ECO:0000256" key="5">
    <source>
        <dbReference type="ARBA" id="ARBA00022801"/>
    </source>
</evidence>
<comment type="similarity">
    <text evidence="2">Belongs to the peptidase U62 family.</text>
</comment>
<evidence type="ECO:0000256" key="4">
    <source>
        <dbReference type="ARBA" id="ARBA00022670"/>
    </source>
</evidence>
<dbReference type="InterPro" id="IPR035068">
    <property type="entry name" value="TldD/PmbA_N"/>
</dbReference>
<dbReference type="STRING" id="1111735.GCA_000428045_00929"/>
<evidence type="ECO:0000256" key="6">
    <source>
        <dbReference type="ARBA" id="ARBA00023049"/>
    </source>
</evidence>
<dbReference type="InterPro" id="IPR047657">
    <property type="entry name" value="PmbA"/>
</dbReference>
<comment type="subcellular location">
    <subcellularLocation>
        <location evidence="1">Cytoplasm</location>
    </subcellularLocation>
</comment>
<dbReference type="EMBL" id="PKUN01000008">
    <property type="protein sequence ID" value="PLX62200.1"/>
    <property type="molecule type" value="Genomic_DNA"/>
</dbReference>
<dbReference type="GO" id="GO:0005829">
    <property type="term" value="C:cytosol"/>
    <property type="evidence" value="ECO:0007669"/>
    <property type="project" value="TreeGrafter"/>
</dbReference>
<dbReference type="RefSeq" id="WP_273438545.1">
    <property type="nucleotide sequence ID" value="NZ_PKUN01000008.1"/>
</dbReference>
<dbReference type="PANTHER" id="PTHR43421">
    <property type="entry name" value="METALLOPROTEASE PMBA"/>
    <property type="match status" value="1"/>
</dbReference>